<dbReference type="InterPro" id="IPR035571">
    <property type="entry name" value="UPF0234-like_C"/>
</dbReference>
<evidence type="ECO:0000313" key="3">
    <source>
        <dbReference type="Proteomes" id="UP000762676"/>
    </source>
</evidence>
<dbReference type="EMBL" id="BMAT01014054">
    <property type="protein sequence ID" value="GFS25755.1"/>
    <property type="molecule type" value="Genomic_DNA"/>
</dbReference>
<dbReference type="PANTHER" id="PTHR38769:SF1">
    <property type="entry name" value="UPF0381 PROTEIN YFCZ-RELATED"/>
    <property type="match status" value="1"/>
</dbReference>
<organism evidence="2 3">
    <name type="scientific">Elysia marginata</name>
    <dbReference type="NCBI Taxonomy" id="1093978"/>
    <lineage>
        <taxon>Eukaryota</taxon>
        <taxon>Metazoa</taxon>
        <taxon>Spiralia</taxon>
        <taxon>Lophotrochozoa</taxon>
        <taxon>Mollusca</taxon>
        <taxon>Gastropoda</taxon>
        <taxon>Heterobranchia</taxon>
        <taxon>Euthyneura</taxon>
        <taxon>Panpulmonata</taxon>
        <taxon>Sacoglossa</taxon>
        <taxon>Placobranchoidea</taxon>
        <taxon>Plakobranchidae</taxon>
        <taxon>Elysia</taxon>
    </lineage>
</organism>
<dbReference type="Gene3D" id="3.30.70.860">
    <property type="match status" value="1"/>
</dbReference>
<evidence type="ECO:0000313" key="2">
    <source>
        <dbReference type="EMBL" id="GFS25755.1"/>
    </source>
</evidence>
<accession>A0AAV4JTL2</accession>
<dbReference type="AlphaFoldDB" id="A0AAV4JTL2"/>
<dbReference type="Pfam" id="PF04175">
    <property type="entry name" value="DUF406"/>
    <property type="match status" value="1"/>
</dbReference>
<proteinExistence type="inferred from homology"/>
<dbReference type="Proteomes" id="UP000762676">
    <property type="component" value="Unassembled WGS sequence"/>
</dbReference>
<reference evidence="2 3" key="1">
    <citation type="journal article" date="2021" name="Elife">
        <title>Chloroplast acquisition without the gene transfer in kleptoplastic sea slugs, Plakobranchus ocellatus.</title>
        <authorList>
            <person name="Maeda T."/>
            <person name="Takahashi S."/>
            <person name="Yoshida T."/>
            <person name="Shimamura S."/>
            <person name="Takaki Y."/>
            <person name="Nagai Y."/>
            <person name="Toyoda A."/>
            <person name="Suzuki Y."/>
            <person name="Arimoto A."/>
            <person name="Ishii H."/>
            <person name="Satoh N."/>
            <person name="Nishiyama T."/>
            <person name="Hasebe M."/>
            <person name="Maruyama T."/>
            <person name="Minagawa J."/>
            <person name="Obokata J."/>
            <person name="Shigenobu S."/>
        </authorList>
    </citation>
    <scope>NUCLEOTIDE SEQUENCE [LARGE SCALE GENOMIC DNA]</scope>
</reference>
<protein>
    <submittedName>
        <fullName evidence="2">Protein of uncharacterized function (DUF406)</fullName>
    </submittedName>
</protein>
<comment type="caution">
    <text evidence="2">The sequence shown here is derived from an EMBL/GenBank/DDBJ whole genome shotgun (WGS) entry which is preliminary data.</text>
</comment>
<sequence>MTEVNTTACNCMDIGTLIQEEDTATELTIKAGSQQEAEAKLVKLQTLAQSIESDPCTVSTHITQADLETCIQARFDFICAAEKLIFDMRAAAYL</sequence>
<name>A0AAV4JTL2_9GAST</name>
<comment type="similarity">
    <text evidence="1">Belongs to the UPF0381 family.</text>
</comment>
<dbReference type="InterPro" id="IPR005272">
    <property type="entry name" value="DUF406"/>
</dbReference>
<dbReference type="GO" id="GO:0005829">
    <property type="term" value="C:cytosol"/>
    <property type="evidence" value="ECO:0007669"/>
    <property type="project" value="TreeGrafter"/>
</dbReference>
<evidence type="ECO:0000256" key="1">
    <source>
        <dbReference type="ARBA" id="ARBA00006201"/>
    </source>
</evidence>
<gene>
    <name evidence="2" type="ORF">ElyMa_007034900</name>
</gene>
<keyword evidence="3" id="KW-1185">Reference proteome</keyword>
<dbReference type="PANTHER" id="PTHR38769">
    <property type="entry name" value="UPF0381 PROTEIN YFCZ-RELATED"/>
    <property type="match status" value="1"/>
</dbReference>